<keyword evidence="2" id="KW-0802">TPR repeat</keyword>
<evidence type="ECO:0000313" key="5">
    <source>
        <dbReference type="Proteomes" id="UP000824238"/>
    </source>
</evidence>
<reference evidence="4" key="1">
    <citation type="submission" date="2020-10" db="EMBL/GenBank/DDBJ databases">
        <authorList>
            <person name="Gilroy R."/>
        </authorList>
    </citation>
    <scope>NUCLEOTIDE SEQUENCE</scope>
    <source>
        <strain evidence="4">ChiGjej3B3-7149</strain>
    </source>
</reference>
<dbReference type="PRINTS" id="PR00625">
    <property type="entry name" value="JDOMAIN"/>
</dbReference>
<dbReference type="Proteomes" id="UP000824238">
    <property type="component" value="Unassembled WGS sequence"/>
</dbReference>
<dbReference type="InterPro" id="IPR011990">
    <property type="entry name" value="TPR-like_helical_dom_sf"/>
</dbReference>
<evidence type="ECO:0000313" key="4">
    <source>
        <dbReference type="EMBL" id="HIR54429.1"/>
    </source>
</evidence>
<proteinExistence type="predicted"/>
<evidence type="ECO:0000256" key="2">
    <source>
        <dbReference type="PROSITE-ProRule" id="PRU00339"/>
    </source>
</evidence>
<organism evidence="4 5">
    <name type="scientific">Candidatus Scatomorpha intestinigallinarum</name>
    <dbReference type="NCBI Taxonomy" id="2840923"/>
    <lineage>
        <taxon>Bacteria</taxon>
        <taxon>Bacillati</taxon>
        <taxon>Bacillota</taxon>
        <taxon>Clostridia</taxon>
        <taxon>Eubacteriales</taxon>
        <taxon>Candidatus Scatomorpha</taxon>
    </lineage>
</organism>
<feature type="repeat" description="TPR" evidence="2">
    <location>
        <begin position="146"/>
        <end position="179"/>
    </location>
</feature>
<dbReference type="InterPro" id="IPR001623">
    <property type="entry name" value="DnaJ_domain"/>
</dbReference>
<dbReference type="SMART" id="SM00271">
    <property type="entry name" value="DnaJ"/>
    <property type="match status" value="1"/>
</dbReference>
<accession>A0A9D1IZ18</accession>
<dbReference type="InterPro" id="IPR050817">
    <property type="entry name" value="DjlA_DnaK_co-chaperone"/>
</dbReference>
<dbReference type="InterPro" id="IPR036869">
    <property type="entry name" value="J_dom_sf"/>
</dbReference>
<dbReference type="PROSITE" id="PS50076">
    <property type="entry name" value="DNAJ_2"/>
    <property type="match status" value="1"/>
</dbReference>
<dbReference type="SUPFAM" id="SSF46565">
    <property type="entry name" value="Chaperone J-domain"/>
    <property type="match status" value="1"/>
</dbReference>
<dbReference type="GO" id="GO:0006260">
    <property type="term" value="P:DNA replication"/>
    <property type="evidence" value="ECO:0007669"/>
    <property type="project" value="UniProtKB-KW"/>
</dbReference>
<dbReference type="InterPro" id="IPR019734">
    <property type="entry name" value="TPR_rpt"/>
</dbReference>
<dbReference type="PROSITE" id="PS50005">
    <property type="entry name" value="TPR"/>
    <property type="match status" value="1"/>
</dbReference>
<feature type="domain" description="J" evidence="3">
    <location>
        <begin position="4"/>
        <end position="68"/>
    </location>
</feature>
<dbReference type="Gene3D" id="1.25.40.10">
    <property type="entry name" value="Tetratricopeptide repeat domain"/>
    <property type="match status" value="1"/>
</dbReference>
<keyword evidence="1" id="KW-0235">DNA replication</keyword>
<dbReference type="CDD" id="cd06257">
    <property type="entry name" value="DnaJ"/>
    <property type="match status" value="1"/>
</dbReference>
<dbReference type="PANTHER" id="PTHR24074">
    <property type="entry name" value="CO-CHAPERONE PROTEIN DJLA"/>
    <property type="match status" value="1"/>
</dbReference>
<reference evidence="4" key="2">
    <citation type="journal article" date="2021" name="PeerJ">
        <title>Extensive microbial diversity within the chicken gut microbiome revealed by metagenomics and culture.</title>
        <authorList>
            <person name="Gilroy R."/>
            <person name="Ravi A."/>
            <person name="Getino M."/>
            <person name="Pursley I."/>
            <person name="Horton D.L."/>
            <person name="Alikhan N.F."/>
            <person name="Baker D."/>
            <person name="Gharbi K."/>
            <person name="Hall N."/>
            <person name="Watson M."/>
            <person name="Adriaenssens E.M."/>
            <person name="Foster-Nyarko E."/>
            <person name="Jarju S."/>
            <person name="Secka A."/>
            <person name="Antonio M."/>
            <person name="Oren A."/>
            <person name="Chaudhuri R.R."/>
            <person name="La Ragione R."/>
            <person name="Hildebrand F."/>
            <person name="Pallen M.J."/>
        </authorList>
    </citation>
    <scope>NUCLEOTIDE SEQUENCE</scope>
    <source>
        <strain evidence="4">ChiGjej3B3-7149</strain>
    </source>
</reference>
<evidence type="ECO:0000259" key="3">
    <source>
        <dbReference type="PROSITE" id="PS50076"/>
    </source>
</evidence>
<sequence>MNRDPYEVLGVSRDASDEEIKTAYRTLAKKYHPDRNPGNKAAAEKMNEINAAYDAIKSGQADRYSTGGGYGYGYGGQQQSYGGQQQWDPWGAWGGWQQQSDWGYSGGGAQYQERNEYRAAENYIRARHFQEAMTVLSSVPAAERDARWYFLAGIANSGLGNKITAMEFAQRAVQLEPDNEEYRRFLDELQHGGTVYTNFSSGFPAGDWMTPNKLCLGLCAAQFLLRFCFCRC</sequence>
<dbReference type="Gene3D" id="1.10.287.110">
    <property type="entry name" value="DnaJ domain"/>
    <property type="match status" value="1"/>
</dbReference>
<dbReference type="SUPFAM" id="SSF48452">
    <property type="entry name" value="TPR-like"/>
    <property type="match status" value="1"/>
</dbReference>
<protein>
    <submittedName>
        <fullName evidence="4">J domain-containing protein</fullName>
    </submittedName>
</protein>
<evidence type="ECO:0000256" key="1">
    <source>
        <dbReference type="ARBA" id="ARBA00022705"/>
    </source>
</evidence>
<dbReference type="Pfam" id="PF00226">
    <property type="entry name" value="DnaJ"/>
    <property type="match status" value="1"/>
</dbReference>
<dbReference type="AlphaFoldDB" id="A0A9D1IZ18"/>
<name>A0A9D1IZ18_9FIRM</name>
<dbReference type="EMBL" id="DVHH01000063">
    <property type="protein sequence ID" value="HIR54429.1"/>
    <property type="molecule type" value="Genomic_DNA"/>
</dbReference>
<gene>
    <name evidence="4" type="ORF">IAD36_02355</name>
</gene>
<comment type="caution">
    <text evidence="4">The sequence shown here is derived from an EMBL/GenBank/DDBJ whole genome shotgun (WGS) entry which is preliminary data.</text>
</comment>